<sequence length="248" mass="26918">MTSYVYAVTPAGPAELPEGTTGVGDPPRAVRLVREGELAAVVSECPAGTRPRRRDLFAHQRVLTTVSAAGPVLPLRFGSVCPDDDAVRDTLAEHADLFLEQLETVVGRAEYNVKAAHREEVVLRSLLAEDPRIRELNEATRKRRGAHRDRLLLGQLLAEGVHRRREQDATAVAEALAPHATRVHRGAEAADRFLNLSLLVAHDEAAAFLAAVEAQREGNPQLELRVTGPLPPYSFVRTPPAQHAEAAG</sequence>
<organism evidence="5 6">
    <name type="scientific">Streptomyces millisiae</name>
    <dbReference type="NCBI Taxonomy" id="3075542"/>
    <lineage>
        <taxon>Bacteria</taxon>
        <taxon>Bacillati</taxon>
        <taxon>Actinomycetota</taxon>
        <taxon>Actinomycetes</taxon>
        <taxon>Kitasatosporales</taxon>
        <taxon>Streptomycetaceae</taxon>
        <taxon>Streptomyces</taxon>
    </lineage>
</organism>
<dbReference type="PANTHER" id="PTHR36852">
    <property type="entry name" value="PROTEIN GVPL 2"/>
    <property type="match status" value="1"/>
</dbReference>
<dbReference type="Proteomes" id="UP001183420">
    <property type="component" value="Unassembled WGS sequence"/>
</dbReference>
<comment type="subcellular location">
    <subcellularLocation>
        <location evidence="2">Gas vesicle</location>
    </subcellularLocation>
</comment>
<evidence type="ECO:0000313" key="5">
    <source>
        <dbReference type="EMBL" id="MDT0317830.1"/>
    </source>
</evidence>
<feature type="region of interest" description="Disordered" evidence="4">
    <location>
        <begin position="224"/>
        <end position="248"/>
    </location>
</feature>
<dbReference type="InterPro" id="IPR009430">
    <property type="entry name" value="GvpL/GvpF"/>
</dbReference>
<protein>
    <submittedName>
        <fullName evidence="5">GvpL/GvpF family gas vesicle protein</fullName>
    </submittedName>
</protein>
<comment type="similarity">
    <text evidence="3">Belongs to the gas vesicle GvpF/GvpL family.</text>
</comment>
<name>A0ABU2LJR7_9ACTN</name>
<keyword evidence="6" id="KW-1185">Reference proteome</keyword>
<keyword evidence="1" id="KW-0304">Gas vesicle</keyword>
<evidence type="ECO:0000256" key="2">
    <source>
        <dbReference type="ARBA" id="ARBA00035108"/>
    </source>
</evidence>
<dbReference type="PANTHER" id="PTHR36852:SF1">
    <property type="entry name" value="PROTEIN GVPL 2"/>
    <property type="match status" value="1"/>
</dbReference>
<gene>
    <name evidence="5" type="ORF">RNC47_05660</name>
</gene>
<dbReference type="Pfam" id="PF06386">
    <property type="entry name" value="GvpL_GvpF"/>
    <property type="match status" value="1"/>
</dbReference>
<evidence type="ECO:0000256" key="3">
    <source>
        <dbReference type="ARBA" id="ARBA00035643"/>
    </source>
</evidence>
<dbReference type="RefSeq" id="WP_311596030.1">
    <property type="nucleotide sequence ID" value="NZ_JAVREM010000003.1"/>
</dbReference>
<comment type="caution">
    <text evidence="5">The sequence shown here is derived from an EMBL/GenBank/DDBJ whole genome shotgun (WGS) entry which is preliminary data.</text>
</comment>
<reference evidence="6" key="1">
    <citation type="submission" date="2023-07" db="EMBL/GenBank/DDBJ databases">
        <title>30 novel species of actinomycetes from the DSMZ collection.</title>
        <authorList>
            <person name="Nouioui I."/>
        </authorList>
    </citation>
    <scope>NUCLEOTIDE SEQUENCE [LARGE SCALE GENOMIC DNA]</scope>
    <source>
        <strain evidence="6">DSM 44918</strain>
    </source>
</reference>
<proteinExistence type="inferred from homology"/>
<accession>A0ABU2LJR7</accession>
<dbReference type="EMBL" id="JAVREM010000003">
    <property type="protein sequence ID" value="MDT0317830.1"/>
    <property type="molecule type" value="Genomic_DNA"/>
</dbReference>
<evidence type="ECO:0000313" key="6">
    <source>
        <dbReference type="Proteomes" id="UP001183420"/>
    </source>
</evidence>
<evidence type="ECO:0000256" key="1">
    <source>
        <dbReference type="ARBA" id="ARBA00022987"/>
    </source>
</evidence>
<evidence type="ECO:0000256" key="4">
    <source>
        <dbReference type="SAM" id="MobiDB-lite"/>
    </source>
</evidence>